<protein>
    <submittedName>
        <fullName evidence="1">DUF1223 domain-containing protein</fullName>
    </submittedName>
</protein>
<evidence type="ECO:0000313" key="2">
    <source>
        <dbReference type="Proteomes" id="UP001165367"/>
    </source>
</evidence>
<dbReference type="PANTHER" id="PTHR36057:SF1">
    <property type="entry name" value="LIPOPROTEIN LIPID ATTACHMENT SITE-LIKE PROTEIN, PUTATIVE (DUF1223)-RELATED"/>
    <property type="match status" value="1"/>
</dbReference>
<dbReference type="Proteomes" id="UP001165367">
    <property type="component" value="Unassembled WGS sequence"/>
</dbReference>
<keyword evidence="2" id="KW-1185">Reference proteome</keyword>
<dbReference type="InterPro" id="IPR010634">
    <property type="entry name" value="DUF1223"/>
</dbReference>
<dbReference type="Pfam" id="PF06764">
    <property type="entry name" value="DUF1223"/>
    <property type="match status" value="1"/>
</dbReference>
<comment type="caution">
    <text evidence="1">The sequence shown here is derived from an EMBL/GenBank/DDBJ whole genome shotgun (WGS) entry which is preliminary data.</text>
</comment>
<dbReference type="EMBL" id="JAKLTR010000012">
    <property type="protein sequence ID" value="MCG2616328.1"/>
    <property type="molecule type" value="Genomic_DNA"/>
</dbReference>
<reference evidence="1" key="1">
    <citation type="submission" date="2022-01" db="EMBL/GenBank/DDBJ databases">
        <authorList>
            <person name="Jo J.-H."/>
            <person name="Im W.-T."/>
        </authorList>
    </citation>
    <scope>NUCLEOTIDE SEQUENCE</scope>
    <source>
        <strain evidence="1">NA20</strain>
    </source>
</reference>
<accession>A0ABS9KVJ0</accession>
<sequence>MKLFRIPFIIVITSLVLTGLLFANKTDTSEAVPAFPEPGFALLELFTSEGCSSCPPADELMNRIQQSAGDKPVYVLAYHVDYWDRNGWKDVFSDPAFTERQYQYSRRFADQVYTPQVIVNGTTEFVGSDAEAADIAISKALATSSAGSLSVTASIENDSLKASYQVESRRSHLKLMIAVVQKHATSGVKAGENKGRTLSHSQIVRRLHSFDIDVAPKNQFKLELPRDFNINEWELIGFLQDRATGVIYAAKRITI</sequence>
<proteinExistence type="predicted"/>
<dbReference type="RefSeq" id="WP_237874862.1">
    <property type="nucleotide sequence ID" value="NZ_JAKLTR010000012.1"/>
</dbReference>
<dbReference type="InterPro" id="IPR036249">
    <property type="entry name" value="Thioredoxin-like_sf"/>
</dbReference>
<organism evidence="1 2">
    <name type="scientific">Terrimonas ginsenosidimutans</name>
    <dbReference type="NCBI Taxonomy" id="2908004"/>
    <lineage>
        <taxon>Bacteria</taxon>
        <taxon>Pseudomonadati</taxon>
        <taxon>Bacteroidota</taxon>
        <taxon>Chitinophagia</taxon>
        <taxon>Chitinophagales</taxon>
        <taxon>Chitinophagaceae</taxon>
        <taxon>Terrimonas</taxon>
    </lineage>
</organism>
<gene>
    <name evidence="1" type="ORF">LZZ85_18660</name>
</gene>
<dbReference type="PANTHER" id="PTHR36057">
    <property type="match status" value="1"/>
</dbReference>
<dbReference type="SUPFAM" id="SSF52833">
    <property type="entry name" value="Thioredoxin-like"/>
    <property type="match status" value="1"/>
</dbReference>
<name>A0ABS9KVJ0_9BACT</name>
<evidence type="ECO:0000313" key="1">
    <source>
        <dbReference type="EMBL" id="MCG2616328.1"/>
    </source>
</evidence>